<comment type="caution">
    <text evidence="2">The sequence shown here is derived from an EMBL/GenBank/DDBJ whole genome shotgun (WGS) entry which is preliminary data.</text>
</comment>
<protein>
    <submittedName>
        <fullName evidence="2">Uncharacterized protein</fullName>
    </submittedName>
</protein>
<feature type="compositionally biased region" description="Low complexity" evidence="1">
    <location>
        <begin position="1"/>
        <end position="22"/>
    </location>
</feature>
<gene>
    <name evidence="2" type="ORF">FHX34_10525</name>
</gene>
<evidence type="ECO:0000313" key="2">
    <source>
        <dbReference type="EMBL" id="TWG12158.1"/>
    </source>
</evidence>
<sequence>MIPIDEPWQPAAEPASPAPAVERPADPPRNVIPLSRARGRRGSRR</sequence>
<dbReference type="AlphaFoldDB" id="A0A561VKK3"/>
<evidence type="ECO:0000256" key="1">
    <source>
        <dbReference type="SAM" id="MobiDB-lite"/>
    </source>
</evidence>
<keyword evidence="3" id="KW-1185">Reference proteome</keyword>
<dbReference type="EMBL" id="VIWY01000005">
    <property type="protein sequence ID" value="TWG12158.1"/>
    <property type="molecule type" value="Genomic_DNA"/>
</dbReference>
<dbReference type="RefSeq" id="WP_164466032.1">
    <property type="nucleotide sequence ID" value="NZ_BOMX01000099.1"/>
</dbReference>
<accession>A0A561VKK3</accession>
<organism evidence="2 3">
    <name type="scientific">Actinoplanes teichomyceticus</name>
    <dbReference type="NCBI Taxonomy" id="1867"/>
    <lineage>
        <taxon>Bacteria</taxon>
        <taxon>Bacillati</taxon>
        <taxon>Actinomycetota</taxon>
        <taxon>Actinomycetes</taxon>
        <taxon>Micromonosporales</taxon>
        <taxon>Micromonosporaceae</taxon>
        <taxon>Actinoplanes</taxon>
    </lineage>
</organism>
<evidence type="ECO:0000313" key="3">
    <source>
        <dbReference type="Proteomes" id="UP000320239"/>
    </source>
</evidence>
<dbReference type="Proteomes" id="UP000320239">
    <property type="component" value="Unassembled WGS sequence"/>
</dbReference>
<name>A0A561VKK3_ACTTI</name>
<reference evidence="2 3" key="1">
    <citation type="submission" date="2019-06" db="EMBL/GenBank/DDBJ databases">
        <title>Sequencing the genomes of 1000 actinobacteria strains.</title>
        <authorList>
            <person name="Klenk H.-P."/>
        </authorList>
    </citation>
    <scope>NUCLEOTIDE SEQUENCE [LARGE SCALE GENOMIC DNA]</scope>
    <source>
        <strain evidence="2 3">DSM 43866</strain>
    </source>
</reference>
<proteinExistence type="predicted"/>
<feature type="region of interest" description="Disordered" evidence="1">
    <location>
        <begin position="1"/>
        <end position="45"/>
    </location>
</feature>